<reference evidence="3 4" key="1">
    <citation type="submission" date="2024-01" db="EMBL/GenBank/DDBJ databases">
        <title>New evidence supports the origin of RcGTA from prophage.</title>
        <authorList>
            <person name="Xu Y."/>
            <person name="Liu B."/>
            <person name="Chen F."/>
        </authorList>
    </citation>
    <scope>NUCLEOTIDE SEQUENCE [LARGE SCALE GENOMIC DNA]</scope>
    <source>
        <strain evidence="3 4">CBW1107-2</strain>
    </source>
</reference>
<dbReference type="RefSeq" id="WP_368802748.1">
    <property type="nucleotide sequence ID" value="NZ_JAZHFV010000002.1"/>
</dbReference>
<evidence type="ECO:0000313" key="3">
    <source>
        <dbReference type="EMBL" id="MEX4007630.1"/>
    </source>
</evidence>
<protein>
    <submittedName>
        <fullName evidence="3">VOC family protein</fullName>
    </submittedName>
</protein>
<gene>
    <name evidence="3" type="ORF">V1479_09975</name>
</gene>
<evidence type="ECO:0000256" key="1">
    <source>
        <dbReference type="SAM" id="SignalP"/>
    </source>
</evidence>
<proteinExistence type="predicted"/>
<organism evidence="3 4">
    <name type="scientific">Neoaquamicrobium sediminum</name>
    <dbReference type="NCBI Taxonomy" id="1849104"/>
    <lineage>
        <taxon>Bacteria</taxon>
        <taxon>Pseudomonadati</taxon>
        <taxon>Pseudomonadota</taxon>
        <taxon>Alphaproteobacteria</taxon>
        <taxon>Hyphomicrobiales</taxon>
        <taxon>Phyllobacteriaceae</taxon>
        <taxon>Neoaquamicrobium</taxon>
    </lineage>
</organism>
<keyword evidence="1" id="KW-0732">Signal</keyword>
<name>A0ABV3WSJ2_9HYPH</name>
<dbReference type="InterPro" id="IPR004360">
    <property type="entry name" value="Glyas_Fos-R_dOase_dom"/>
</dbReference>
<accession>A0ABV3WSJ2</accession>
<dbReference type="Gene3D" id="3.30.720.110">
    <property type="match status" value="1"/>
</dbReference>
<feature type="domain" description="VOC" evidence="2">
    <location>
        <begin position="54"/>
        <end position="177"/>
    </location>
</feature>
<dbReference type="InterPro" id="IPR029068">
    <property type="entry name" value="Glyas_Bleomycin-R_OHBP_Dase"/>
</dbReference>
<sequence>MKYQSRPRRGPARRCARAIASLVAGAMLAATAPTTAAFADNAATQQEEQAMKIRDLYPLITTPALFEARDFYVTHFGFDVLFEASWFVYLSGPADGETRGATLAFMHPDHPSNPPGPESFNGLGMILTVEVSDVAAVHDRFAASGAPIVHPLTDEEWGQRRFMTRDPAGVLVDVVQQTEPAPGFWERYPAPGL</sequence>
<dbReference type="Pfam" id="PF00903">
    <property type="entry name" value="Glyoxalase"/>
    <property type="match status" value="1"/>
</dbReference>
<dbReference type="SUPFAM" id="SSF54593">
    <property type="entry name" value="Glyoxalase/Bleomycin resistance protein/Dihydroxybiphenyl dioxygenase"/>
    <property type="match status" value="1"/>
</dbReference>
<dbReference type="Gene3D" id="3.30.720.120">
    <property type="match status" value="1"/>
</dbReference>
<evidence type="ECO:0000259" key="2">
    <source>
        <dbReference type="PROSITE" id="PS51819"/>
    </source>
</evidence>
<dbReference type="EMBL" id="JAZHFV010000002">
    <property type="protein sequence ID" value="MEX4007630.1"/>
    <property type="molecule type" value="Genomic_DNA"/>
</dbReference>
<evidence type="ECO:0000313" key="4">
    <source>
        <dbReference type="Proteomes" id="UP001559025"/>
    </source>
</evidence>
<feature type="chain" id="PRO_5045375524" evidence="1">
    <location>
        <begin position="40"/>
        <end position="193"/>
    </location>
</feature>
<comment type="caution">
    <text evidence="3">The sequence shown here is derived from an EMBL/GenBank/DDBJ whole genome shotgun (WGS) entry which is preliminary data.</text>
</comment>
<dbReference type="InterPro" id="IPR037523">
    <property type="entry name" value="VOC_core"/>
</dbReference>
<dbReference type="PROSITE" id="PS51819">
    <property type="entry name" value="VOC"/>
    <property type="match status" value="1"/>
</dbReference>
<feature type="signal peptide" evidence="1">
    <location>
        <begin position="1"/>
        <end position="39"/>
    </location>
</feature>
<dbReference type="Proteomes" id="UP001559025">
    <property type="component" value="Unassembled WGS sequence"/>
</dbReference>
<keyword evidence="4" id="KW-1185">Reference proteome</keyword>